<sequence>MSEDLGLPPRRALPDDVRELLRAELRRGIAKRRPSSRVWYAAAAAVVVLAAGAVVATQVFRQPADVGPAPVAGGGLTLDARVAKSSLDRCRAAFKAANKSVDRAGYLVNEEWVPLFTQVQEGDSVVAATADGKPLFCETTETTVTLSDPSFEPTTVPGANFELLFHSATGTVGGILGPGTEGAFLASHTEGGDSSSQDIKFSPVSRQFVVMTRTDPARTTLTLANPPEPKGFVLPEAPPPLLSVVDRPVAADRTSPAGRALGECLAAAEEVLPDATAYVPGPLLETGGYRVVLGRRGDRVVVCTTEPDYQRPGKTKSRVYPDFVPRPVAPVRLLRVSTLGATEAGGEPGKSRTPYAVAVPVNAAKTTIDFGVGTAVEAEVADGMALTWIPKELGVVPDVKVHVVVRDALGAILYDGSLPLA</sequence>
<evidence type="ECO:0000256" key="1">
    <source>
        <dbReference type="SAM" id="Phobius"/>
    </source>
</evidence>
<dbReference type="RefSeq" id="WP_020643403.1">
    <property type="nucleotide sequence ID" value="NZ_QHHU01000043.1"/>
</dbReference>
<dbReference type="Proteomes" id="UP000286716">
    <property type="component" value="Unassembled WGS sequence"/>
</dbReference>
<accession>A0A428W9Q7</accession>
<organism evidence="2 3">
    <name type="scientific">Amycolatopsis balhimycina DSM 5908</name>
    <dbReference type="NCBI Taxonomy" id="1081091"/>
    <lineage>
        <taxon>Bacteria</taxon>
        <taxon>Bacillati</taxon>
        <taxon>Actinomycetota</taxon>
        <taxon>Actinomycetes</taxon>
        <taxon>Pseudonocardiales</taxon>
        <taxon>Pseudonocardiaceae</taxon>
        <taxon>Amycolatopsis</taxon>
    </lineage>
</organism>
<gene>
    <name evidence="2" type="ORF">DMA12_28690</name>
</gene>
<keyword evidence="1" id="KW-0812">Transmembrane</keyword>
<protein>
    <submittedName>
        <fullName evidence="2">Uncharacterized protein</fullName>
    </submittedName>
</protein>
<keyword evidence="3" id="KW-1185">Reference proteome</keyword>
<proteinExistence type="predicted"/>
<evidence type="ECO:0000313" key="2">
    <source>
        <dbReference type="EMBL" id="RSM39829.1"/>
    </source>
</evidence>
<evidence type="ECO:0000313" key="3">
    <source>
        <dbReference type="Proteomes" id="UP000286716"/>
    </source>
</evidence>
<keyword evidence="1" id="KW-1133">Transmembrane helix</keyword>
<comment type="caution">
    <text evidence="2">The sequence shown here is derived from an EMBL/GenBank/DDBJ whole genome shotgun (WGS) entry which is preliminary data.</text>
</comment>
<dbReference type="EMBL" id="QHHU01000043">
    <property type="protein sequence ID" value="RSM39829.1"/>
    <property type="molecule type" value="Genomic_DNA"/>
</dbReference>
<name>A0A428W9Q7_AMYBA</name>
<dbReference type="OrthoDB" id="3557251at2"/>
<reference evidence="2 3" key="1">
    <citation type="submission" date="2018-05" db="EMBL/GenBank/DDBJ databases">
        <title>Evolution of GPA BGCs.</title>
        <authorList>
            <person name="Waglechner N."/>
            <person name="Wright G.D."/>
        </authorList>
    </citation>
    <scope>NUCLEOTIDE SEQUENCE [LARGE SCALE GENOMIC DNA]</scope>
    <source>
        <strain evidence="2 3">DSM 5908</strain>
    </source>
</reference>
<keyword evidence="1" id="KW-0472">Membrane</keyword>
<feature type="transmembrane region" description="Helical" evidence="1">
    <location>
        <begin position="38"/>
        <end position="60"/>
    </location>
</feature>
<dbReference type="AlphaFoldDB" id="A0A428W9Q7"/>